<comment type="function">
    <text evidence="8">Catalyzes the attachment of glutamate to tRNA(Glu) in a two-step reaction: glutamate is first activated by ATP to form Glu-AMP and then transferred to the acceptor end of tRNA(Glu).</text>
</comment>
<dbReference type="InterPro" id="IPR004527">
    <property type="entry name" value="Glu-tRNA-ligase_bac/mito"/>
</dbReference>
<evidence type="ECO:0000256" key="6">
    <source>
        <dbReference type="ARBA" id="ARBA00022917"/>
    </source>
</evidence>
<evidence type="ECO:0000256" key="1">
    <source>
        <dbReference type="ARBA" id="ARBA00007894"/>
    </source>
</evidence>
<dbReference type="RefSeq" id="WP_115413092.1">
    <property type="nucleotide sequence ID" value="NZ_CP031356.1"/>
</dbReference>
<evidence type="ECO:0000256" key="2">
    <source>
        <dbReference type="ARBA" id="ARBA00022490"/>
    </source>
</evidence>
<dbReference type="InterPro" id="IPR045462">
    <property type="entry name" value="aa-tRNA-synth_I_cd-bd"/>
</dbReference>
<dbReference type="OrthoDB" id="9807503at2"/>
<dbReference type="EMBL" id="CP031356">
    <property type="protein sequence ID" value="AXK45341.1"/>
    <property type="molecule type" value="Genomic_DNA"/>
</dbReference>
<dbReference type="NCBIfam" id="TIGR00464">
    <property type="entry name" value="gltX_bact"/>
    <property type="match status" value="1"/>
</dbReference>
<evidence type="ECO:0000256" key="5">
    <source>
        <dbReference type="ARBA" id="ARBA00022840"/>
    </source>
</evidence>
<feature type="binding site" evidence="8">
    <location>
        <position position="270"/>
    </location>
    <ligand>
        <name>ATP</name>
        <dbReference type="ChEBI" id="CHEBI:30616"/>
    </ligand>
</feature>
<dbReference type="InterPro" id="IPR049940">
    <property type="entry name" value="GluQ/Sye"/>
</dbReference>
<evidence type="ECO:0000256" key="3">
    <source>
        <dbReference type="ARBA" id="ARBA00022598"/>
    </source>
</evidence>
<evidence type="ECO:0000256" key="7">
    <source>
        <dbReference type="ARBA" id="ARBA00023146"/>
    </source>
</evidence>
<comment type="subunit">
    <text evidence="8">Monomer.</text>
</comment>
<accession>A0A345YN39</accession>
<dbReference type="Gene3D" id="1.10.10.350">
    <property type="match status" value="1"/>
</dbReference>
<evidence type="ECO:0000313" key="12">
    <source>
        <dbReference type="EMBL" id="RRR21902.1"/>
    </source>
</evidence>
<evidence type="ECO:0000259" key="10">
    <source>
        <dbReference type="Pfam" id="PF19269"/>
    </source>
</evidence>
<dbReference type="Gene3D" id="1.10.8.70">
    <property type="entry name" value="Glutamate-tRNA synthetase, class I, anticodon-binding domain 1"/>
    <property type="match status" value="1"/>
</dbReference>
<protein>
    <recommendedName>
        <fullName evidence="8">Glutamate--tRNA ligase</fullName>
        <ecNumber evidence="8">6.1.1.17</ecNumber>
    </recommendedName>
    <alternativeName>
        <fullName evidence="8">Glutamyl-tRNA synthetase</fullName>
        <shortName evidence="8">GluRS</shortName>
    </alternativeName>
</protein>
<dbReference type="EC" id="6.1.1.17" evidence="8"/>
<dbReference type="CDD" id="cd00808">
    <property type="entry name" value="GluRS_core"/>
    <property type="match status" value="1"/>
</dbReference>
<comment type="caution">
    <text evidence="8">Lacks conserved residue(s) required for the propagation of feature annotation.</text>
</comment>
<feature type="domain" description="Glutamyl/glutaminyl-tRNA synthetase class Ib catalytic" evidence="9">
    <location>
        <begin position="16"/>
        <end position="332"/>
    </location>
</feature>
<dbReference type="Pfam" id="PF19269">
    <property type="entry name" value="Anticodon_2"/>
    <property type="match status" value="1"/>
</dbReference>
<dbReference type="InterPro" id="IPR020752">
    <property type="entry name" value="Glu-tRNA-synth_I_codon-bd_sub1"/>
</dbReference>
<dbReference type="GO" id="GO:0000049">
    <property type="term" value="F:tRNA binding"/>
    <property type="evidence" value="ECO:0007669"/>
    <property type="project" value="InterPro"/>
</dbReference>
<dbReference type="InterPro" id="IPR033910">
    <property type="entry name" value="GluRS_core"/>
</dbReference>
<dbReference type="PANTHER" id="PTHR43311">
    <property type="entry name" value="GLUTAMATE--TRNA LIGASE"/>
    <property type="match status" value="1"/>
</dbReference>
<name>A0A345YN39_9MICO</name>
<dbReference type="AlphaFoldDB" id="A0A345YN39"/>
<dbReference type="InterPro" id="IPR000924">
    <property type="entry name" value="Glu/Gln-tRNA-synth"/>
</dbReference>
<dbReference type="SUPFAM" id="SSF52374">
    <property type="entry name" value="Nucleotidylyl transferase"/>
    <property type="match status" value="1"/>
</dbReference>
<dbReference type="EMBL" id="QSWH01000005">
    <property type="protein sequence ID" value="RRR21902.1"/>
    <property type="molecule type" value="Genomic_DNA"/>
</dbReference>
<reference evidence="11 13" key="1">
    <citation type="submission" date="2018-07" db="EMBL/GenBank/DDBJ databases">
        <title>Brachybacterium saurashtrense DSM 23186 genome sequence.</title>
        <authorList>
            <person name="Guo L."/>
        </authorList>
    </citation>
    <scope>NUCLEOTIDE SEQUENCE [LARGE SCALE GENOMIC DNA]</scope>
    <source>
        <strain evidence="11 13">DSM 23186</strain>
    </source>
</reference>
<dbReference type="InterPro" id="IPR008925">
    <property type="entry name" value="aa_tRNA-synth_I_cd-bd_sf"/>
</dbReference>
<dbReference type="KEGG" id="bsau:DWV08_06730"/>
<dbReference type="GO" id="GO:0004818">
    <property type="term" value="F:glutamate-tRNA ligase activity"/>
    <property type="evidence" value="ECO:0007669"/>
    <property type="project" value="UniProtKB-UniRule"/>
</dbReference>
<evidence type="ECO:0000313" key="13">
    <source>
        <dbReference type="Proteomes" id="UP000254236"/>
    </source>
</evidence>
<organism evidence="12 14">
    <name type="scientific">Brachybacterium saurashtrense</name>
    <dbReference type="NCBI Taxonomy" id="556288"/>
    <lineage>
        <taxon>Bacteria</taxon>
        <taxon>Bacillati</taxon>
        <taxon>Actinomycetota</taxon>
        <taxon>Actinomycetes</taxon>
        <taxon>Micrococcales</taxon>
        <taxon>Dermabacteraceae</taxon>
        <taxon>Brachybacterium</taxon>
    </lineage>
</organism>
<comment type="subcellular location">
    <subcellularLocation>
        <location evidence="8">Cytoplasm</location>
    </subcellularLocation>
</comment>
<dbReference type="Gene3D" id="3.40.50.620">
    <property type="entry name" value="HUPs"/>
    <property type="match status" value="1"/>
</dbReference>
<evidence type="ECO:0000313" key="14">
    <source>
        <dbReference type="Proteomes" id="UP000282185"/>
    </source>
</evidence>
<keyword evidence="4 8" id="KW-0547">Nucleotide-binding</keyword>
<dbReference type="InterPro" id="IPR020061">
    <property type="entry name" value="Glu_tRNA_lig_a-bdl"/>
</dbReference>
<dbReference type="GO" id="GO:0008270">
    <property type="term" value="F:zinc ion binding"/>
    <property type="evidence" value="ECO:0007669"/>
    <property type="project" value="InterPro"/>
</dbReference>
<evidence type="ECO:0000259" key="9">
    <source>
        <dbReference type="Pfam" id="PF00749"/>
    </source>
</evidence>
<dbReference type="InterPro" id="IPR014729">
    <property type="entry name" value="Rossmann-like_a/b/a_fold"/>
</dbReference>
<keyword evidence="7 8" id="KW-0030">Aminoacyl-tRNA synthetase</keyword>
<keyword evidence="6 8" id="KW-0648">Protein biosynthesis</keyword>
<dbReference type="Proteomes" id="UP000282185">
    <property type="component" value="Unassembled WGS sequence"/>
</dbReference>
<dbReference type="GO" id="GO:0005524">
    <property type="term" value="F:ATP binding"/>
    <property type="evidence" value="ECO:0007669"/>
    <property type="project" value="UniProtKB-UniRule"/>
</dbReference>
<feature type="domain" description="Aminoacyl-tRNA synthetase class I anticodon-binding" evidence="10">
    <location>
        <begin position="349"/>
        <end position="499"/>
    </location>
</feature>
<gene>
    <name evidence="8" type="primary">gltX</name>
    <name evidence="11" type="ORF">DWV08_06730</name>
    <name evidence="12" type="ORF">DXU92_11340</name>
</gene>
<comment type="catalytic activity">
    <reaction evidence="8">
        <text>tRNA(Glu) + L-glutamate + ATP = L-glutamyl-tRNA(Glu) + AMP + diphosphate</text>
        <dbReference type="Rhea" id="RHEA:23540"/>
        <dbReference type="Rhea" id="RHEA-COMP:9663"/>
        <dbReference type="Rhea" id="RHEA-COMP:9680"/>
        <dbReference type="ChEBI" id="CHEBI:29985"/>
        <dbReference type="ChEBI" id="CHEBI:30616"/>
        <dbReference type="ChEBI" id="CHEBI:33019"/>
        <dbReference type="ChEBI" id="CHEBI:78442"/>
        <dbReference type="ChEBI" id="CHEBI:78520"/>
        <dbReference type="ChEBI" id="CHEBI:456215"/>
        <dbReference type="EC" id="6.1.1.17"/>
    </reaction>
</comment>
<dbReference type="GO" id="GO:0006424">
    <property type="term" value="P:glutamyl-tRNA aminoacylation"/>
    <property type="evidence" value="ECO:0007669"/>
    <property type="project" value="UniProtKB-UniRule"/>
</dbReference>
<reference evidence="12 14" key="2">
    <citation type="submission" date="2018-08" db="EMBL/GenBank/DDBJ databases">
        <title>Brachybacterium saurashtrense DSM 23186.</title>
        <authorList>
            <person name="Li Y."/>
        </authorList>
    </citation>
    <scope>NUCLEOTIDE SEQUENCE [LARGE SCALE GENOMIC DNA]</scope>
    <source>
        <strain evidence="12 14">DSM 23186</strain>
    </source>
</reference>
<dbReference type="PANTHER" id="PTHR43311:SF2">
    <property type="entry name" value="GLUTAMATE--TRNA LIGASE, MITOCHONDRIAL-RELATED"/>
    <property type="match status" value="1"/>
</dbReference>
<dbReference type="SUPFAM" id="SSF48163">
    <property type="entry name" value="An anticodon-binding domain of class I aminoacyl-tRNA synthetases"/>
    <property type="match status" value="1"/>
</dbReference>
<dbReference type="Gene3D" id="1.10.1160.10">
    <property type="entry name" value="Glutamyl-trna Synthetase, Domain 2"/>
    <property type="match status" value="1"/>
</dbReference>
<evidence type="ECO:0000313" key="11">
    <source>
        <dbReference type="EMBL" id="AXK45341.1"/>
    </source>
</evidence>
<dbReference type="InterPro" id="IPR020751">
    <property type="entry name" value="aa-tRNA-synth_I_codon-bd_sub2"/>
</dbReference>
<proteinExistence type="inferred from homology"/>
<dbReference type="Proteomes" id="UP000254236">
    <property type="component" value="Chromosome"/>
</dbReference>
<evidence type="ECO:0000256" key="4">
    <source>
        <dbReference type="ARBA" id="ARBA00022741"/>
    </source>
</evidence>
<evidence type="ECO:0000256" key="8">
    <source>
        <dbReference type="HAMAP-Rule" id="MF_00022"/>
    </source>
</evidence>
<comment type="similarity">
    <text evidence="1 8">Belongs to the class-I aminoacyl-tRNA synthetase family. Glutamate--tRNA ligase type 1 subfamily.</text>
</comment>
<feature type="short sequence motif" description="'HIGH' region" evidence="8">
    <location>
        <begin position="23"/>
        <end position="33"/>
    </location>
</feature>
<dbReference type="PRINTS" id="PR00987">
    <property type="entry name" value="TRNASYNTHGLU"/>
</dbReference>
<dbReference type="HAMAP" id="MF_00022">
    <property type="entry name" value="Glu_tRNA_synth_type1"/>
    <property type="match status" value="1"/>
</dbReference>
<dbReference type="FunFam" id="3.40.50.620:FF:000149">
    <property type="entry name" value="Glutamate--tRNA ligase"/>
    <property type="match status" value="1"/>
</dbReference>
<keyword evidence="2 8" id="KW-0963">Cytoplasm</keyword>
<sequence length="508" mass="56384">MTTAPAQPAPSTSADEVRVRFCPSPTGTPHVGMVRTALFNWAHARHHGGKLIFRIEDTDAARDSEESYHQLLDAMRWLGIDWDEGVEVGGPHGPYRQSQRGEIYQDVIARLKEAGHIYESFSTAEEIAQRHRDAGRDPQLGYDGHDRDLTEAQKEALRAEGREPTWRLRMPEEDITFTDMVRGEITFKAGSTPDFVVVRANGQPLYTLVNPVDDALMRITHVLRGEDILSSTPRQIALYRALIEIGVAERVPEFGHLPYVMGEGNKKLSKRDPQADLFLYREQGFVPEGMVNYLALLGWGYSADQDVFGRQEMVERFDASDVNPNPARVDLKKATAINADHIRLLPEAEFVERLLPYLQASGVLPEQVTEEQRALVAAAAPLVQTRMNLLGEAADLMGFLFVADEDLVVQEDALKKLGDDPVAVLDRAVAEVEAVPADSFSAATLEQALRAAIVEDMGIKPRLAFGPLRSAIAGRRISPPLFESMELLGRPSSLARLRALRERLALQA</sequence>
<dbReference type="Pfam" id="PF00749">
    <property type="entry name" value="tRNA-synt_1c"/>
    <property type="match status" value="1"/>
</dbReference>
<keyword evidence="3 8" id="KW-0436">Ligase</keyword>
<feature type="short sequence motif" description="'KMSKS' region" evidence="8">
    <location>
        <begin position="267"/>
        <end position="271"/>
    </location>
</feature>
<dbReference type="Gene3D" id="3.90.800.10">
    <property type="entry name" value="Glutamyl-tRNA Synthetase, Domain 3"/>
    <property type="match status" value="1"/>
</dbReference>
<keyword evidence="5 8" id="KW-0067">ATP-binding</keyword>
<dbReference type="InterPro" id="IPR020058">
    <property type="entry name" value="Glu/Gln-tRNA-synth_Ib_cat-dom"/>
</dbReference>
<keyword evidence="13" id="KW-1185">Reference proteome</keyword>
<dbReference type="GO" id="GO:0005829">
    <property type="term" value="C:cytosol"/>
    <property type="evidence" value="ECO:0007669"/>
    <property type="project" value="TreeGrafter"/>
</dbReference>